<evidence type="ECO:0000313" key="6">
    <source>
        <dbReference type="EMBL" id="AOS43667.1"/>
    </source>
</evidence>
<dbReference type="AlphaFoldDB" id="A0A1D8AS09"/>
<proteinExistence type="predicted"/>
<dbReference type="GO" id="GO:0016787">
    <property type="term" value="F:hydrolase activity"/>
    <property type="evidence" value="ECO:0007669"/>
    <property type="project" value="UniProtKB-KW"/>
</dbReference>
<dbReference type="EMBL" id="CP016094">
    <property type="protein sequence ID" value="AOS43667.1"/>
    <property type="molecule type" value="Genomic_DNA"/>
</dbReference>
<dbReference type="PANTHER" id="PTHR13966">
    <property type="entry name" value="ENDONUCLEASE RELATED"/>
    <property type="match status" value="1"/>
</dbReference>
<dbReference type="InterPro" id="IPR044925">
    <property type="entry name" value="His-Me_finger_sf"/>
</dbReference>
<keyword evidence="7" id="KW-1185">Reference proteome</keyword>
<keyword evidence="2" id="KW-0479">Metal-binding</keyword>
<feature type="domain" description="ENPP1-3/EXOG-like endonuclease/phosphodiesterase" evidence="4">
    <location>
        <begin position="110"/>
        <end position="304"/>
    </location>
</feature>
<dbReference type="SMART" id="SM00477">
    <property type="entry name" value="NUC"/>
    <property type="match status" value="1"/>
</dbReference>
<dbReference type="RefSeq" id="WP_069960996.1">
    <property type="nucleotide sequence ID" value="NZ_CP016094.1"/>
</dbReference>
<feature type="domain" description="DNA/RNA non-specific endonuclease/pyrophosphatase/phosphodiesterase" evidence="5">
    <location>
        <begin position="109"/>
        <end position="304"/>
    </location>
</feature>
<evidence type="ECO:0000256" key="1">
    <source>
        <dbReference type="PIRSR" id="PIRSR640255-1"/>
    </source>
</evidence>
<dbReference type="Pfam" id="PF01223">
    <property type="entry name" value="Endonuclease_NS"/>
    <property type="match status" value="1"/>
</dbReference>
<keyword evidence="6" id="KW-0378">Hydrolase</keyword>
<gene>
    <name evidence="6" type="primary">nucA</name>
    <name evidence="6" type="ORF">Verru16b_00719</name>
</gene>
<keyword evidence="3" id="KW-0472">Membrane</keyword>
<evidence type="ECO:0000256" key="3">
    <source>
        <dbReference type="SAM" id="Phobius"/>
    </source>
</evidence>
<dbReference type="InterPro" id="IPR020821">
    <property type="entry name" value="ENPP1-3/EXOG-like_nuc-like"/>
</dbReference>
<evidence type="ECO:0000259" key="4">
    <source>
        <dbReference type="SMART" id="SM00477"/>
    </source>
</evidence>
<feature type="active site" description="Proton acceptor" evidence="1">
    <location>
        <position position="170"/>
    </location>
</feature>
<evidence type="ECO:0000259" key="5">
    <source>
        <dbReference type="SMART" id="SM00892"/>
    </source>
</evidence>
<protein>
    <submittedName>
        <fullName evidence="6">Nuclease</fullName>
        <ecNumber evidence="6">3.1.30.-</ecNumber>
    </submittedName>
</protein>
<dbReference type="EC" id="3.1.30.-" evidence="6"/>
<dbReference type="KEGG" id="obg:Verru16b_00719"/>
<evidence type="ECO:0000256" key="2">
    <source>
        <dbReference type="PIRSR" id="PIRSR640255-2"/>
    </source>
</evidence>
<organism evidence="6 7">
    <name type="scientific">Lacunisphaera limnophila</name>
    <dbReference type="NCBI Taxonomy" id="1838286"/>
    <lineage>
        <taxon>Bacteria</taxon>
        <taxon>Pseudomonadati</taxon>
        <taxon>Verrucomicrobiota</taxon>
        <taxon>Opitutia</taxon>
        <taxon>Opitutales</taxon>
        <taxon>Opitutaceae</taxon>
        <taxon>Lacunisphaera</taxon>
    </lineage>
</organism>
<dbReference type="SMART" id="SM00892">
    <property type="entry name" value="Endonuclease_NS"/>
    <property type="match status" value="1"/>
</dbReference>
<accession>A0A1D8AS09</accession>
<dbReference type="InterPro" id="IPR001604">
    <property type="entry name" value="Endo_G_ENPP1-like_dom"/>
</dbReference>
<dbReference type="Proteomes" id="UP000095228">
    <property type="component" value="Chromosome"/>
</dbReference>
<dbReference type="GO" id="GO:0004519">
    <property type="term" value="F:endonuclease activity"/>
    <property type="evidence" value="ECO:0007669"/>
    <property type="project" value="TreeGrafter"/>
</dbReference>
<dbReference type="InterPro" id="IPR040255">
    <property type="entry name" value="Non-specific_endonuclease"/>
</dbReference>
<feature type="transmembrane region" description="Helical" evidence="3">
    <location>
        <begin position="20"/>
        <end position="38"/>
    </location>
</feature>
<name>A0A1D8AS09_9BACT</name>
<dbReference type="GO" id="GO:0046872">
    <property type="term" value="F:metal ion binding"/>
    <property type="evidence" value="ECO:0007669"/>
    <property type="project" value="UniProtKB-KW"/>
</dbReference>
<dbReference type="GO" id="GO:0003676">
    <property type="term" value="F:nucleic acid binding"/>
    <property type="evidence" value="ECO:0007669"/>
    <property type="project" value="InterPro"/>
</dbReference>
<dbReference type="PANTHER" id="PTHR13966:SF5">
    <property type="entry name" value="ENDONUCLEASE G, MITOCHONDRIAL"/>
    <property type="match status" value="1"/>
</dbReference>
<evidence type="ECO:0000313" key="7">
    <source>
        <dbReference type="Proteomes" id="UP000095228"/>
    </source>
</evidence>
<keyword evidence="3" id="KW-0812">Transmembrane</keyword>
<sequence>MARAKPVARSKSRSFRRTKAFVVANLMLWGGIGGWYLLQPPARQEEVARLVGNLVEGRKQITAFDVAWDLWQLYYSEDFVAAVAPGDTTHVYGGAPQTRLGAKPLRLLANAGYVVGYSDELGNPRWAAYRVRDTAPGAAPERPDNFAVDPRTVARIEPGFYTRSGYDRGHLAPNHAIATRYGAAAQAETFLMSNIIPQKHALNAGPWKQLEQRIATNYPGRFGEVWVIAGPVFGDRPDKLRGRVAVPEACYMIIVDESDGRVRAAAFVFPQDTPAEAPLDDYLTTIDDLERRTGLDFLSELSDPAETALEARPLERVW</sequence>
<reference evidence="6 7" key="1">
    <citation type="submission" date="2016-06" db="EMBL/GenBank/DDBJ databases">
        <title>Three novel species with peptidoglycan cell walls form the new genus Lacunisphaera gen. nov. in the family Opitutaceae of the verrucomicrobial subdivision 4.</title>
        <authorList>
            <person name="Rast P."/>
            <person name="Gloeckner I."/>
            <person name="Jogler M."/>
            <person name="Boedeker C."/>
            <person name="Jeske O."/>
            <person name="Wiegand S."/>
            <person name="Reinhardt R."/>
            <person name="Schumann P."/>
            <person name="Rohde M."/>
            <person name="Spring S."/>
            <person name="Gloeckner F.O."/>
            <person name="Jogler C."/>
        </authorList>
    </citation>
    <scope>NUCLEOTIDE SEQUENCE [LARGE SCALE GENOMIC DNA]</scope>
    <source>
        <strain evidence="6 7">IG16b</strain>
    </source>
</reference>
<dbReference type="STRING" id="1838286.Verru16b_00719"/>
<dbReference type="InterPro" id="IPR044929">
    <property type="entry name" value="DNA/RNA_non-sp_Endonuclease_sf"/>
</dbReference>
<feature type="binding site" evidence="2">
    <location>
        <position position="203"/>
    </location>
    <ligand>
        <name>Mg(2+)</name>
        <dbReference type="ChEBI" id="CHEBI:18420"/>
        <note>catalytic</note>
    </ligand>
</feature>
<dbReference type="OrthoDB" id="9811262at2"/>
<dbReference type="Gene3D" id="3.40.570.10">
    <property type="entry name" value="Extracellular Endonuclease, subunit A"/>
    <property type="match status" value="1"/>
</dbReference>
<dbReference type="SUPFAM" id="SSF54060">
    <property type="entry name" value="His-Me finger endonucleases"/>
    <property type="match status" value="1"/>
</dbReference>
<keyword evidence="3" id="KW-1133">Transmembrane helix</keyword>